<comment type="similarity">
    <text evidence="1 6">Belongs to the universal ribosomal protein uL23 family.</text>
</comment>
<protein>
    <recommendedName>
        <fullName evidence="6">Large ribosomal subunit protein uL23</fullName>
    </recommendedName>
</protein>
<organism evidence="7 8">
    <name type="scientific">Sandarakinorhabdus cyanobacteriorum</name>
    <dbReference type="NCBI Taxonomy" id="1981098"/>
    <lineage>
        <taxon>Bacteria</taxon>
        <taxon>Pseudomonadati</taxon>
        <taxon>Pseudomonadota</taxon>
        <taxon>Alphaproteobacteria</taxon>
        <taxon>Sphingomonadales</taxon>
        <taxon>Sphingosinicellaceae</taxon>
        <taxon>Sandarakinorhabdus</taxon>
    </lineage>
</organism>
<dbReference type="NCBIfam" id="NF004363">
    <property type="entry name" value="PRK05738.2-4"/>
    <property type="match status" value="1"/>
</dbReference>
<evidence type="ECO:0000313" key="7">
    <source>
        <dbReference type="EMBL" id="OYQ27806.1"/>
    </source>
</evidence>
<keyword evidence="2 6" id="KW-0699">rRNA-binding</keyword>
<dbReference type="InterPro" id="IPR012677">
    <property type="entry name" value="Nucleotide-bd_a/b_plait_sf"/>
</dbReference>
<dbReference type="SUPFAM" id="SSF54189">
    <property type="entry name" value="Ribosomal proteins S24e, L23 and L15e"/>
    <property type="match status" value="1"/>
</dbReference>
<evidence type="ECO:0000256" key="4">
    <source>
        <dbReference type="ARBA" id="ARBA00022980"/>
    </source>
</evidence>
<keyword evidence="5 6" id="KW-0687">Ribonucleoprotein</keyword>
<evidence type="ECO:0000256" key="6">
    <source>
        <dbReference type="HAMAP-Rule" id="MF_01369"/>
    </source>
</evidence>
<keyword evidence="3 6" id="KW-0694">RNA-binding</keyword>
<dbReference type="InterPro" id="IPR012678">
    <property type="entry name" value="Ribosomal_uL23/eL15/eS24_sf"/>
</dbReference>
<dbReference type="NCBIfam" id="NF004359">
    <property type="entry name" value="PRK05738.1-3"/>
    <property type="match status" value="1"/>
</dbReference>
<dbReference type="PANTHER" id="PTHR11620">
    <property type="entry name" value="60S RIBOSOMAL PROTEIN L23A"/>
    <property type="match status" value="1"/>
</dbReference>
<dbReference type="Gene3D" id="3.30.70.330">
    <property type="match status" value="1"/>
</dbReference>
<sequence>MANIDIKHYDVVVKPVITEKSTLVSEFNQVVFQVAKDATKPQIKAAVEALYGVKVLAVNTMVAKGKTKRWRGQEYRRSDVKKAVVTVADGDRIDVTTSI</sequence>
<keyword evidence="8" id="KW-1185">Reference proteome</keyword>
<comment type="caution">
    <text evidence="7">The sequence shown here is derived from an EMBL/GenBank/DDBJ whole genome shotgun (WGS) entry which is preliminary data.</text>
</comment>
<dbReference type="EMBL" id="NOXT01000112">
    <property type="protein sequence ID" value="OYQ27806.1"/>
    <property type="molecule type" value="Genomic_DNA"/>
</dbReference>
<evidence type="ECO:0000256" key="5">
    <source>
        <dbReference type="ARBA" id="ARBA00023274"/>
    </source>
</evidence>
<accession>A0A255YEY6</accession>
<dbReference type="GO" id="GO:0019843">
    <property type="term" value="F:rRNA binding"/>
    <property type="evidence" value="ECO:0007669"/>
    <property type="project" value="UniProtKB-UniRule"/>
</dbReference>
<dbReference type="GO" id="GO:1990904">
    <property type="term" value="C:ribonucleoprotein complex"/>
    <property type="evidence" value="ECO:0007669"/>
    <property type="project" value="UniProtKB-KW"/>
</dbReference>
<comment type="subunit">
    <text evidence="6">Part of the 50S ribosomal subunit. Contacts protein L29, and trigger factor when it is bound to the ribosome.</text>
</comment>
<gene>
    <name evidence="6" type="primary">rplW</name>
    <name evidence="7" type="ORF">CHU93_10035</name>
</gene>
<dbReference type="InterPro" id="IPR013025">
    <property type="entry name" value="Ribosomal_uL23-like"/>
</dbReference>
<keyword evidence="4 6" id="KW-0689">Ribosomal protein</keyword>
<dbReference type="GO" id="GO:0005840">
    <property type="term" value="C:ribosome"/>
    <property type="evidence" value="ECO:0007669"/>
    <property type="project" value="UniProtKB-KW"/>
</dbReference>
<dbReference type="GO" id="GO:0006412">
    <property type="term" value="P:translation"/>
    <property type="evidence" value="ECO:0007669"/>
    <property type="project" value="UniProtKB-UniRule"/>
</dbReference>
<dbReference type="Pfam" id="PF00276">
    <property type="entry name" value="Ribosomal_L23"/>
    <property type="match status" value="1"/>
</dbReference>
<proteinExistence type="inferred from homology"/>
<name>A0A255YEY6_9SPHN</name>
<evidence type="ECO:0000256" key="1">
    <source>
        <dbReference type="ARBA" id="ARBA00006700"/>
    </source>
</evidence>
<dbReference type="RefSeq" id="WP_086117742.1">
    <property type="nucleotide sequence ID" value="NZ_NOXT01000112.1"/>
</dbReference>
<comment type="function">
    <text evidence="6">One of the early assembly proteins it binds 23S rRNA. One of the proteins that surrounds the polypeptide exit tunnel on the outside of the ribosome. Forms the main docking site for trigger factor binding to the ribosome.</text>
</comment>
<reference evidence="7 8" key="1">
    <citation type="submission" date="2017-07" db="EMBL/GenBank/DDBJ databases">
        <title>Sandarakinorhabdus cyanobacteriorum sp. nov., a novel bacterium isolated from cyanobacterial aggregates in a eutrophic lake.</title>
        <authorList>
            <person name="Cai H."/>
        </authorList>
    </citation>
    <scope>NUCLEOTIDE SEQUENCE [LARGE SCALE GENOMIC DNA]</scope>
    <source>
        <strain evidence="7 8">TH057</strain>
    </source>
</reference>
<evidence type="ECO:0000256" key="2">
    <source>
        <dbReference type="ARBA" id="ARBA00022730"/>
    </source>
</evidence>
<dbReference type="Proteomes" id="UP000216991">
    <property type="component" value="Unassembled WGS sequence"/>
</dbReference>
<dbReference type="AlphaFoldDB" id="A0A255YEY6"/>
<evidence type="ECO:0000256" key="3">
    <source>
        <dbReference type="ARBA" id="ARBA00022884"/>
    </source>
</evidence>
<dbReference type="HAMAP" id="MF_01369_B">
    <property type="entry name" value="Ribosomal_uL23_B"/>
    <property type="match status" value="1"/>
</dbReference>
<dbReference type="FunFam" id="3.30.70.330:FF:000001">
    <property type="entry name" value="50S ribosomal protein L23"/>
    <property type="match status" value="1"/>
</dbReference>
<evidence type="ECO:0000313" key="8">
    <source>
        <dbReference type="Proteomes" id="UP000216991"/>
    </source>
</evidence>
<dbReference type="OrthoDB" id="9793353at2"/>
<dbReference type="NCBIfam" id="NF004360">
    <property type="entry name" value="PRK05738.1-5"/>
    <property type="match status" value="1"/>
</dbReference>
<dbReference type="GO" id="GO:0003735">
    <property type="term" value="F:structural constituent of ribosome"/>
    <property type="evidence" value="ECO:0007669"/>
    <property type="project" value="InterPro"/>
</dbReference>